<name>A0A835L557_SPOEX</name>
<protein>
    <submittedName>
        <fullName evidence="2">Uncharacterized protein</fullName>
    </submittedName>
</protein>
<dbReference type="Pfam" id="PF15868">
    <property type="entry name" value="MBF2"/>
    <property type="match status" value="1"/>
</dbReference>
<accession>A0A835L557</accession>
<evidence type="ECO:0000313" key="3">
    <source>
        <dbReference type="EMBL" id="KAH9645651.1"/>
    </source>
</evidence>
<comment type="caution">
    <text evidence="2">The sequence shown here is derived from an EMBL/GenBank/DDBJ whole genome shotgun (WGS) entry which is preliminary data.</text>
</comment>
<proteinExistence type="predicted"/>
<evidence type="ECO:0000313" key="2">
    <source>
        <dbReference type="EMBL" id="KAF9409833.1"/>
    </source>
</evidence>
<dbReference type="EMBL" id="JACKWZ010000295">
    <property type="protein sequence ID" value="KAF9409833.1"/>
    <property type="molecule type" value="Genomic_DNA"/>
</dbReference>
<dbReference type="EMBL" id="JACEFF010000019">
    <property type="protein sequence ID" value="KAH9645651.1"/>
    <property type="molecule type" value="Genomic_DNA"/>
</dbReference>
<organism evidence="2 4">
    <name type="scientific">Spodoptera exigua</name>
    <name type="common">Beet armyworm</name>
    <name type="synonym">Noctua fulgens</name>
    <dbReference type="NCBI Taxonomy" id="7107"/>
    <lineage>
        <taxon>Eukaryota</taxon>
        <taxon>Metazoa</taxon>
        <taxon>Ecdysozoa</taxon>
        <taxon>Arthropoda</taxon>
        <taxon>Hexapoda</taxon>
        <taxon>Insecta</taxon>
        <taxon>Pterygota</taxon>
        <taxon>Neoptera</taxon>
        <taxon>Endopterygota</taxon>
        <taxon>Lepidoptera</taxon>
        <taxon>Glossata</taxon>
        <taxon>Ditrysia</taxon>
        <taxon>Noctuoidea</taxon>
        <taxon>Noctuidae</taxon>
        <taxon>Amphipyrinae</taxon>
        <taxon>Spodoptera</taxon>
    </lineage>
</organism>
<reference evidence="3" key="2">
    <citation type="journal article" date="2021" name="G3 (Bethesda)">
        <title>Genome and transcriptome analysis of the beet armyworm Spodoptera exigua reveals targets for pest control. .</title>
        <authorList>
            <person name="Simon S."/>
            <person name="Breeschoten T."/>
            <person name="Jansen H.J."/>
            <person name="Dirks R.P."/>
            <person name="Schranz M.E."/>
            <person name="Ros V.I.D."/>
        </authorList>
    </citation>
    <scope>NUCLEOTIDE SEQUENCE</scope>
    <source>
        <strain evidence="3">TB_SE_WUR_2020</strain>
    </source>
</reference>
<dbReference type="InterPro" id="IPR031734">
    <property type="entry name" value="MBF2"/>
</dbReference>
<dbReference type="AlphaFoldDB" id="A0A835L557"/>
<reference evidence="2" key="1">
    <citation type="submission" date="2020-08" db="EMBL/GenBank/DDBJ databases">
        <title>Spodoptera exigua strain:BAW_Kor-Di-RS1 Genome sequencing and assembly.</title>
        <authorList>
            <person name="Kim J."/>
            <person name="Nam H.Y."/>
            <person name="Kwon M."/>
            <person name="Choi J.H."/>
            <person name="Cho S.R."/>
            <person name="Kim G.-H."/>
        </authorList>
    </citation>
    <scope>NUCLEOTIDE SEQUENCE</scope>
    <source>
        <strain evidence="2">BAW_Kor-Di-RS1</strain>
        <tissue evidence="2">Whole-body</tissue>
    </source>
</reference>
<evidence type="ECO:0000256" key="1">
    <source>
        <dbReference type="SAM" id="SignalP"/>
    </source>
</evidence>
<keyword evidence="4" id="KW-1185">Reference proteome</keyword>
<keyword evidence="1" id="KW-0732">Signal</keyword>
<dbReference type="Proteomes" id="UP000648187">
    <property type="component" value="Unassembled WGS sequence"/>
</dbReference>
<evidence type="ECO:0000313" key="4">
    <source>
        <dbReference type="Proteomes" id="UP000648187"/>
    </source>
</evidence>
<feature type="signal peptide" evidence="1">
    <location>
        <begin position="1"/>
        <end position="22"/>
    </location>
</feature>
<feature type="chain" id="PRO_5032949884" evidence="1">
    <location>
        <begin position="23"/>
        <end position="189"/>
    </location>
</feature>
<sequence>MNGNIIILIICVSIFYVACVRCERIKLLDPEVESLDKDNVGKLLGNHPNMVGQSNGAARRVDSTVHQTVNRYYCSLDSMIEGSHLMVYGSNGWTFPQQDVNLTLRYPPDDKETILHDDDEDYIITGFKVILFINGPTSEGYIMEGGVLQETITLSFISSRLTSLSYEFWLYGARKDTPGLTLNSHYRLC</sequence>
<gene>
    <name evidence="3" type="ORF">HF086_005300</name>
    <name evidence="2" type="ORF">HW555_010911</name>
</gene>
<dbReference type="Proteomes" id="UP000814243">
    <property type="component" value="Unassembled WGS sequence"/>
</dbReference>